<comment type="function">
    <text evidence="4">Component of the proteasome, a multicatalytic proteinase complex which is characterized by its ability to cleave peptides with Arg, Phe, Tyr, Leu, and Glu adjacent to the leaving group at neutral or slightly basic pH. The proteasome has an ATP-dependent proteolytic activity.</text>
</comment>
<dbReference type="InterPro" id="IPR035206">
    <property type="entry name" value="Proteasome_beta2"/>
</dbReference>
<dbReference type="GO" id="GO:0005839">
    <property type="term" value="C:proteasome core complex"/>
    <property type="evidence" value="ECO:0007669"/>
    <property type="project" value="InterPro"/>
</dbReference>
<gene>
    <name evidence="5" type="ORF">LAMO00422_LOCUS4583</name>
</gene>
<dbReference type="GO" id="GO:0005737">
    <property type="term" value="C:cytoplasm"/>
    <property type="evidence" value="ECO:0007669"/>
    <property type="project" value="UniProtKB-SubCell"/>
</dbReference>
<evidence type="ECO:0000256" key="4">
    <source>
        <dbReference type="RuleBase" id="RU004203"/>
    </source>
</evidence>
<keyword evidence="3 4" id="KW-0539">Nucleus</keyword>
<dbReference type="FunFam" id="3.60.20.10:FF:000008">
    <property type="entry name" value="Proteasome subunit beta type-4"/>
    <property type="match status" value="1"/>
</dbReference>
<evidence type="ECO:0000256" key="1">
    <source>
        <dbReference type="ARBA" id="ARBA00022490"/>
    </source>
</evidence>
<comment type="subunit">
    <text evidence="4">Component of the proteasome complex.</text>
</comment>
<dbReference type="PANTHER" id="PTHR11599">
    <property type="entry name" value="PROTEASOME SUBUNIT ALPHA/BETA"/>
    <property type="match status" value="1"/>
</dbReference>
<dbReference type="GO" id="GO:0005634">
    <property type="term" value="C:nucleus"/>
    <property type="evidence" value="ECO:0007669"/>
    <property type="project" value="UniProtKB-SubCell"/>
</dbReference>
<accession>A0A7S0GPT9</accession>
<keyword evidence="1 4" id="KW-0963">Cytoplasm</keyword>
<reference evidence="5" key="1">
    <citation type="submission" date="2021-01" db="EMBL/GenBank/DDBJ databases">
        <authorList>
            <person name="Corre E."/>
            <person name="Pelletier E."/>
            <person name="Niang G."/>
            <person name="Scheremetjew M."/>
            <person name="Finn R."/>
            <person name="Kale V."/>
            <person name="Holt S."/>
            <person name="Cochrane G."/>
            <person name="Meng A."/>
            <person name="Brown T."/>
            <person name="Cohen L."/>
        </authorList>
    </citation>
    <scope>NUCLEOTIDE SEQUENCE</scope>
    <source>
        <strain evidence="5">CCMP2058</strain>
    </source>
</reference>
<dbReference type="InterPro" id="IPR023333">
    <property type="entry name" value="Proteasome_suB-type"/>
</dbReference>
<dbReference type="GO" id="GO:0010498">
    <property type="term" value="P:proteasomal protein catabolic process"/>
    <property type="evidence" value="ECO:0007669"/>
    <property type="project" value="InterPro"/>
</dbReference>
<evidence type="ECO:0000313" key="5">
    <source>
        <dbReference type="EMBL" id="CAD8437712.1"/>
    </source>
</evidence>
<comment type="similarity">
    <text evidence="4">Belongs to the peptidase T1B family.</text>
</comment>
<comment type="subcellular location">
    <subcellularLocation>
        <location evidence="4">Cytoplasm</location>
    </subcellularLocation>
    <subcellularLocation>
        <location evidence="4">Nucleus</location>
    </subcellularLocation>
</comment>
<dbReference type="SUPFAM" id="SSF56235">
    <property type="entry name" value="N-terminal nucleophile aminohydrolases (Ntn hydrolases)"/>
    <property type="match status" value="1"/>
</dbReference>
<dbReference type="CDD" id="cd03758">
    <property type="entry name" value="proteasome_beta_type_2"/>
    <property type="match status" value="1"/>
</dbReference>
<dbReference type="InterPro" id="IPR029055">
    <property type="entry name" value="Ntn_hydrolases_N"/>
</dbReference>
<protein>
    <recommendedName>
        <fullName evidence="4">Proteasome subunit beta</fullName>
    </recommendedName>
</protein>
<dbReference type="EMBL" id="HBEM01006577">
    <property type="protein sequence ID" value="CAD8437712.1"/>
    <property type="molecule type" value="Transcribed_RNA"/>
</dbReference>
<name>A0A7S0GPT9_9EUKA</name>
<organism evidence="5">
    <name type="scientific">Amorphochlora amoebiformis</name>
    <dbReference type="NCBI Taxonomy" id="1561963"/>
    <lineage>
        <taxon>Eukaryota</taxon>
        <taxon>Sar</taxon>
        <taxon>Rhizaria</taxon>
        <taxon>Cercozoa</taxon>
        <taxon>Chlorarachniophyceae</taxon>
        <taxon>Amorphochlora</taxon>
    </lineage>
</organism>
<evidence type="ECO:0000256" key="3">
    <source>
        <dbReference type="ARBA" id="ARBA00023242"/>
    </source>
</evidence>
<dbReference type="InterPro" id="IPR050115">
    <property type="entry name" value="Proteasome_alpha"/>
</dbReference>
<dbReference type="PROSITE" id="PS51476">
    <property type="entry name" value="PROTEASOME_BETA_2"/>
    <property type="match status" value="1"/>
</dbReference>
<keyword evidence="2 4" id="KW-0647">Proteasome</keyword>
<proteinExistence type="inferred from homology"/>
<dbReference type="Pfam" id="PF00227">
    <property type="entry name" value="Proteasome"/>
    <property type="match status" value="1"/>
</dbReference>
<dbReference type="InterPro" id="IPR001353">
    <property type="entry name" value="Proteasome_sua/b"/>
</dbReference>
<evidence type="ECO:0000256" key="2">
    <source>
        <dbReference type="ARBA" id="ARBA00022942"/>
    </source>
</evidence>
<dbReference type="AlphaFoldDB" id="A0A7S0GPT9"/>
<sequence length="192" mass="22183">MDILLGLVGKDYVMTVSDRSQARSIVVFKHDEDKIFQLDDHIVMATAGPQGDRANFAEYIQRNIQLYKYRNDLSLTTKGAANFTRTELATFLRKSPYQVNLLMGGYDEKTGPSLYYMDYMASMHKMDYAAHGYGSYFSFSTLDKFYKKNMTLEEGKEVMMKCIKTIHKRFLVHCPKFICKIVTKDGVKEIEL</sequence>
<dbReference type="Gene3D" id="3.60.20.10">
    <property type="entry name" value="Glutamine Phosphoribosylpyrophosphate, subunit 1, domain 1"/>
    <property type="match status" value="1"/>
</dbReference>